<name>A0A834MEU9_RHYFE</name>
<comment type="caution">
    <text evidence="3">The sequence shown here is derived from an EMBL/GenBank/DDBJ whole genome shotgun (WGS) entry which is preliminary data.</text>
</comment>
<proteinExistence type="predicted"/>
<sequence length="106" mass="11362">QTKAISAGADRRPVNGDTHVSDPANGCYSSGRRGDDGSERELEERGDRGDDGGPTGGKTRDLRVILGWIVVVFQLNGLGFCFVSGFSALISLSITFIRSVLFIRSE</sequence>
<accession>A0A834MEU9</accession>
<feature type="region of interest" description="Disordered" evidence="1">
    <location>
        <begin position="1"/>
        <end position="59"/>
    </location>
</feature>
<feature type="transmembrane region" description="Helical" evidence="2">
    <location>
        <begin position="65"/>
        <end position="97"/>
    </location>
</feature>
<keyword evidence="4" id="KW-1185">Reference proteome</keyword>
<keyword evidence="2" id="KW-0812">Transmembrane</keyword>
<evidence type="ECO:0000256" key="2">
    <source>
        <dbReference type="SAM" id="Phobius"/>
    </source>
</evidence>
<evidence type="ECO:0000313" key="3">
    <source>
        <dbReference type="EMBL" id="KAF7275759.1"/>
    </source>
</evidence>
<protein>
    <submittedName>
        <fullName evidence="3">Uncharacterized protein</fullName>
    </submittedName>
</protein>
<gene>
    <name evidence="3" type="ORF">GWI33_011297</name>
</gene>
<dbReference type="EMBL" id="JAACXV010009188">
    <property type="protein sequence ID" value="KAF7275759.1"/>
    <property type="molecule type" value="Genomic_DNA"/>
</dbReference>
<organism evidence="3 4">
    <name type="scientific">Rhynchophorus ferrugineus</name>
    <name type="common">Red palm weevil</name>
    <name type="synonym">Curculio ferrugineus</name>
    <dbReference type="NCBI Taxonomy" id="354439"/>
    <lineage>
        <taxon>Eukaryota</taxon>
        <taxon>Metazoa</taxon>
        <taxon>Ecdysozoa</taxon>
        <taxon>Arthropoda</taxon>
        <taxon>Hexapoda</taxon>
        <taxon>Insecta</taxon>
        <taxon>Pterygota</taxon>
        <taxon>Neoptera</taxon>
        <taxon>Endopterygota</taxon>
        <taxon>Coleoptera</taxon>
        <taxon>Polyphaga</taxon>
        <taxon>Cucujiformia</taxon>
        <taxon>Curculionidae</taxon>
        <taxon>Dryophthorinae</taxon>
        <taxon>Rhynchophorus</taxon>
    </lineage>
</organism>
<feature type="non-terminal residue" evidence="3">
    <location>
        <position position="1"/>
    </location>
</feature>
<evidence type="ECO:0000313" key="4">
    <source>
        <dbReference type="Proteomes" id="UP000625711"/>
    </source>
</evidence>
<evidence type="ECO:0000256" key="1">
    <source>
        <dbReference type="SAM" id="MobiDB-lite"/>
    </source>
</evidence>
<feature type="compositionally biased region" description="Basic and acidic residues" evidence="1">
    <location>
        <begin position="32"/>
        <end position="51"/>
    </location>
</feature>
<dbReference type="Proteomes" id="UP000625711">
    <property type="component" value="Unassembled WGS sequence"/>
</dbReference>
<keyword evidence="2" id="KW-0472">Membrane</keyword>
<keyword evidence="2" id="KW-1133">Transmembrane helix</keyword>
<dbReference type="AlphaFoldDB" id="A0A834MEU9"/>
<reference evidence="3" key="1">
    <citation type="submission" date="2020-08" db="EMBL/GenBank/DDBJ databases">
        <title>Genome sequencing and assembly of the red palm weevil Rhynchophorus ferrugineus.</title>
        <authorList>
            <person name="Dias G.B."/>
            <person name="Bergman C.M."/>
            <person name="Manee M."/>
        </authorList>
    </citation>
    <scope>NUCLEOTIDE SEQUENCE</scope>
    <source>
        <strain evidence="3">AA-2017</strain>
        <tissue evidence="3">Whole larva</tissue>
    </source>
</reference>